<dbReference type="Gene3D" id="3.40.605.10">
    <property type="entry name" value="Aldehyde Dehydrogenase, Chain A, domain 1"/>
    <property type="match status" value="1"/>
</dbReference>
<dbReference type="CDD" id="cd07085">
    <property type="entry name" value="ALDH_F6_MMSDH"/>
    <property type="match status" value="1"/>
</dbReference>
<evidence type="ECO:0000256" key="2">
    <source>
        <dbReference type="ARBA" id="ARBA00023002"/>
    </source>
</evidence>
<dbReference type="InterPro" id="IPR016162">
    <property type="entry name" value="Ald_DH_N"/>
</dbReference>
<proteinExistence type="predicted"/>
<protein>
    <recommendedName>
        <fullName evidence="1">methylmalonate-semialdehyde dehydrogenase (CoA acylating)</fullName>
        <ecNumber evidence="1">1.2.1.27</ecNumber>
    </recommendedName>
</protein>
<dbReference type="InterPro" id="IPR016161">
    <property type="entry name" value="Ald_DH/histidinol_DH"/>
</dbReference>
<reference evidence="6" key="1">
    <citation type="journal article" date="2019" name="Int. J. Syst. Evol. Microbiol.">
        <title>The Global Catalogue of Microorganisms (GCM) 10K type strain sequencing project: providing services to taxonomists for standard genome sequencing and annotation.</title>
        <authorList>
            <consortium name="The Broad Institute Genomics Platform"/>
            <consortium name="The Broad Institute Genome Sequencing Center for Infectious Disease"/>
            <person name="Wu L."/>
            <person name="Ma J."/>
        </authorList>
    </citation>
    <scope>NUCLEOTIDE SEQUENCE [LARGE SCALE GENOMIC DNA]</scope>
    <source>
        <strain evidence="6">CGMCC 1.10188</strain>
    </source>
</reference>
<dbReference type="InterPro" id="IPR010061">
    <property type="entry name" value="MeMal-semiAld_DH"/>
</dbReference>
<dbReference type="SUPFAM" id="SSF53720">
    <property type="entry name" value="ALDH-like"/>
    <property type="match status" value="1"/>
</dbReference>
<keyword evidence="2" id="KW-0560">Oxidoreductase</keyword>
<dbReference type="PANTHER" id="PTHR43866:SF4">
    <property type="entry name" value="MALONATE-SEMIALDEHYDE DEHYDROGENASE"/>
    <property type="match status" value="1"/>
</dbReference>
<sequence length="499" mass="53096">MSRTIEHLIGGARVAPEGPRRAPVFNPATGEQVADLGLATVAEVTRAIDVAAEAFPAWAATPPARRARVMFRFKELLEARADDIARAISAEHGKTHADALGEVARGMEVVEFACGIPQLLKGEYSRNVGPMIDSFDMREPLGVVAGITPFNFPAMVPLWMFPLAIAAGNTFVLKPSEKDPSAALLVAELAHEAGLPAGVLNVVQGDKEAVDALLSDPRVEAVSFVGSTPIAQYVYATGTANGKRVQALGGAKNHMVILPDADLDQAVDALMGAGFGSAGERCMAISVAVPVGEGTADRLIEKLAPRVEAMKVGPATDPDAEMGPLISEIHARKVRGYIDQGVAEGARLVVDGRDFRLQGYEGGYFVGGTLFDRVTTDMAIYREEIFGPVLSVVRSGSYEDAVAMINAHEYGNGTALFTRDGDAARDFIARVRIGMVGVNVPIPVPVAYHSFGGWKKSLFGAHHIYGPEGVKFYTRLKTVTQRWPTGIRSGAQFNFPAMG</sequence>
<evidence type="ECO:0000313" key="6">
    <source>
        <dbReference type="Proteomes" id="UP000603352"/>
    </source>
</evidence>
<evidence type="ECO:0000256" key="3">
    <source>
        <dbReference type="ARBA" id="ARBA00023027"/>
    </source>
</evidence>
<dbReference type="Pfam" id="PF00171">
    <property type="entry name" value="Aldedh"/>
    <property type="match status" value="1"/>
</dbReference>
<organism evidence="5 6">
    <name type="scientific">Tistrella bauzanensis</name>
    <dbReference type="NCBI Taxonomy" id="657419"/>
    <lineage>
        <taxon>Bacteria</taxon>
        <taxon>Pseudomonadati</taxon>
        <taxon>Pseudomonadota</taxon>
        <taxon>Alphaproteobacteria</taxon>
        <taxon>Geminicoccales</taxon>
        <taxon>Geminicoccaceae</taxon>
        <taxon>Tistrella</taxon>
    </lineage>
</organism>
<dbReference type="Gene3D" id="3.40.309.10">
    <property type="entry name" value="Aldehyde Dehydrogenase, Chain A, domain 2"/>
    <property type="match status" value="1"/>
</dbReference>
<dbReference type="PROSITE" id="PS00070">
    <property type="entry name" value="ALDEHYDE_DEHYDR_CYS"/>
    <property type="match status" value="1"/>
</dbReference>
<dbReference type="PANTHER" id="PTHR43866">
    <property type="entry name" value="MALONATE-SEMIALDEHYDE DEHYDROGENASE"/>
    <property type="match status" value="1"/>
</dbReference>
<dbReference type="Proteomes" id="UP000603352">
    <property type="component" value="Unassembled WGS sequence"/>
</dbReference>
<dbReference type="InterPro" id="IPR015590">
    <property type="entry name" value="Aldehyde_DH_dom"/>
</dbReference>
<accession>A0ABQ1IBW5</accession>
<evidence type="ECO:0000259" key="4">
    <source>
        <dbReference type="Pfam" id="PF00171"/>
    </source>
</evidence>
<evidence type="ECO:0000313" key="5">
    <source>
        <dbReference type="EMBL" id="GGB33044.1"/>
    </source>
</evidence>
<name>A0ABQ1IBW5_9PROT</name>
<gene>
    <name evidence="5" type="primary">mmsA-1</name>
    <name evidence="5" type="ORF">GCM10011505_13150</name>
</gene>
<dbReference type="EMBL" id="BMDZ01000010">
    <property type="protein sequence ID" value="GGB33044.1"/>
    <property type="molecule type" value="Genomic_DNA"/>
</dbReference>
<feature type="domain" description="Aldehyde dehydrogenase" evidence="4">
    <location>
        <begin position="17"/>
        <end position="479"/>
    </location>
</feature>
<keyword evidence="3" id="KW-0520">NAD</keyword>
<comment type="caution">
    <text evidence="5">The sequence shown here is derived from an EMBL/GenBank/DDBJ whole genome shotgun (WGS) entry which is preliminary data.</text>
</comment>
<evidence type="ECO:0000256" key="1">
    <source>
        <dbReference type="ARBA" id="ARBA00013048"/>
    </source>
</evidence>
<dbReference type="RefSeq" id="WP_188575967.1">
    <property type="nucleotide sequence ID" value="NZ_BMDZ01000010.1"/>
</dbReference>
<dbReference type="EC" id="1.2.1.27" evidence="1"/>
<dbReference type="InterPro" id="IPR016163">
    <property type="entry name" value="Ald_DH_C"/>
</dbReference>
<dbReference type="InterPro" id="IPR016160">
    <property type="entry name" value="Ald_DH_CS_CYS"/>
</dbReference>
<keyword evidence="6" id="KW-1185">Reference proteome</keyword>
<dbReference type="NCBIfam" id="TIGR01722">
    <property type="entry name" value="MMSDH"/>
    <property type="match status" value="1"/>
</dbReference>